<keyword evidence="12" id="KW-0732">Signal</keyword>
<dbReference type="GO" id="GO:0061630">
    <property type="term" value="F:ubiquitin protein ligase activity"/>
    <property type="evidence" value="ECO:0007669"/>
    <property type="project" value="UniProtKB-EC"/>
</dbReference>
<dbReference type="InterPro" id="IPR051653">
    <property type="entry name" value="E3_ligase_sorting_rcpt"/>
</dbReference>
<proteinExistence type="predicted"/>
<dbReference type="InterPro" id="IPR046450">
    <property type="entry name" value="PA_dom_sf"/>
</dbReference>
<dbReference type="PANTHER" id="PTHR47168:SF1">
    <property type="entry name" value="OS02G0798600 PROTEIN"/>
    <property type="match status" value="1"/>
</dbReference>
<evidence type="ECO:0000256" key="12">
    <source>
        <dbReference type="SAM" id="SignalP"/>
    </source>
</evidence>
<comment type="catalytic activity">
    <reaction evidence="1">
        <text>S-ubiquitinyl-[E2 ubiquitin-conjugating enzyme]-L-cysteine + [acceptor protein]-L-lysine = [E2 ubiquitin-conjugating enzyme]-L-cysteine + N(6)-ubiquitinyl-[acceptor protein]-L-lysine.</text>
        <dbReference type="EC" id="2.3.2.27"/>
    </reaction>
</comment>
<reference evidence="14" key="1">
    <citation type="submission" date="2021-01" db="EMBL/GenBank/DDBJ databases">
        <authorList>
            <person name="Kaushik A."/>
        </authorList>
    </citation>
    <scope>NUCLEOTIDE SEQUENCE</scope>
    <source>
        <strain evidence="14">AG5</strain>
    </source>
</reference>
<dbReference type="SMART" id="SM00184">
    <property type="entry name" value="RING"/>
    <property type="match status" value="1"/>
</dbReference>
<dbReference type="InterPro" id="IPR001841">
    <property type="entry name" value="Znf_RING"/>
</dbReference>
<name>A0A8H3DSF6_9AGAM</name>
<dbReference type="InterPro" id="IPR003137">
    <property type="entry name" value="PA_domain"/>
</dbReference>
<dbReference type="GO" id="GO:0008270">
    <property type="term" value="F:zinc ion binding"/>
    <property type="evidence" value="ECO:0007669"/>
    <property type="project" value="UniProtKB-KW"/>
</dbReference>
<dbReference type="Pfam" id="PF13639">
    <property type="entry name" value="zf-RING_2"/>
    <property type="match status" value="1"/>
</dbReference>
<feature type="signal peptide" evidence="12">
    <location>
        <begin position="1"/>
        <end position="19"/>
    </location>
</feature>
<evidence type="ECO:0000256" key="5">
    <source>
        <dbReference type="ARBA" id="ARBA00022723"/>
    </source>
</evidence>
<protein>
    <recommendedName>
        <fullName evidence="3">RING-type E3 ubiquitin transferase</fullName>
        <ecNumber evidence="3">2.3.2.27</ecNumber>
    </recommendedName>
</protein>
<dbReference type="Gene3D" id="3.30.40.10">
    <property type="entry name" value="Zinc/RING finger domain, C3HC4 (zinc finger)"/>
    <property type="match status" value="1"/>
</dbReference>
<dbReference type="Gene3D" id="3.50.30.30">
    <property type="match status" value="1"/>
</dbReference>
<keyword evidence="9 11" id="KW-0472">Membrane</keyword>
<keyword evidence="8 11" id="KW-1133">Transmembrane helix</keyword>
<evidence type="ECO:0000256" key="1">
    <source>
        <dbReference type="ARBA" id="ARBA00000900"/>
    </source>
</evidence>
<comment type="subcellular location">
    <subcellularLocation>
        <location evidence="2">Membrane</location>
        <topology evidence="2">Single-pass membrane protein</topology>
    </subcellularLocation>
</comment>
<dbReference type="AlphaFoldDB" id="A0A8H3DSF6"/>
<evidence type="ECO:0000259" key="13">
    <source>
        <dbReference type="PROSITE" id="PS50089"/>
    </source>
</evidence>
<keyword evidence="7" id="KW-0862">Zinc</keyword>
<feature type="chain" id="PRO_5034038929" description="RING-type E3 ubiquitin transferase" evidence="12">
    <location>
        <begin position="20"/>
        <end position="508"/>
    </location>
</feature>
<dbReference type="InterPro" id="IPR013083">
    <property type="entry name" value="Znf_RING/FYVE/PHD"/>
</dbReference>
<dbReference type="PANTHER" id="PTHR47168">
    <property type="entry name" value="RING ZINC FINGER DOMAIN SUPERFAMILY PROTEIN-RELATED"/>
    <property type="match status" value="1"/>
</dbReference>
<keyword evidence="6 10" id="KW-0863">Zinc-finger</keyword>
<evidence type="ECO:0000256" key="4">
    <source>
        <dbReference type="ARBA" id="ARBA00022692"/>
    </source>
</evidence>
<dbReference type="Proteomes" id="UP000663827">
    <property type="component" value="Unassembled WGS sequence"/>
</dbReference>
<comment type="caution">
    <text evidence="14">The sequence shown here is derived from an EMBL/GenBank/DDBJ whole genome shotgun (WGS) entry which is preliminary data.</text>
</comment>
<evidence type="ECO:0000256" key="8">
    <source>
        <dbReference type="ARBA" id="ARBA00022989"/>
    </source>
</evidence>
<dbReference type="PROSITE" id="PS50089">
    <property type="entry name" value="ZF_RING_2"/>
    <property type="match status" value="1"/>
</dbReference>
<evidence type="ECO:0000256" key="10">
    <source>
        <dbReference type="PROSITE-ProRule" id="PRU00175"/>
    </source>
</evidence>
<feature type="domain" description="RING-type" evidence="13">
    <location>
        <begin position="378"/>
        <end position="420"/>
    </location>
</feature>
<keyword evidence="4 11" id="KW-0812">Transmembrane</keyword>
<dbReference type="GO" id="GO:0016020">
    <property type="term" value="C:membrane"/>
    <property type="evidence" value="ECO:0007669"/>
    <property type="project" value="UniProtKB-SubCell"/>
</dbReference>
<dbReference type="SUPFAM" id="SSF57850">
    <property type="entry name" value="RING/U-box"/>
    <property type="match status" value="1"/>
</dbReference>
<keyword evidence="5" id="KW-0479">Metal-binding</keyword>
<dbReference type="Pfam" id="PF02225">
    <property type="entry name" value="PA"/>
    <property type="match status" value="1"/>
</dbReference>
<evidence type="ECO:0000256" key="7">
    <source>
        <dbReference type="ARBA" id="ARBA00022833"/>
    </source>
</evidence>
<gene>
    <name evidence="14" type="ORF">RDB_LOCUS29265</name>
</gene>
<evidence type="ECO:0000256" key="3">
    <source>
        <dbReference type="ARBA" id="ARBA00012483"/>
    </source>
</evidence>
<evidence type="ECO:0000256" key="9">
    <source>
        <dbReference type="ARBA" id="ARBA00023136"/>
    </source>
</evidence>
<sequence>MRAGAYTVLLVCGSTMVEAAPVIQQARESIEHSWAQLVIGIGRALGMRGHRHGSTFAVDLGIPQTGDSWLWNLNGWSIAESELSVVDQEPIRTFTTRPALFGTHIVTSPGLLGHLLPLNSFTVHINTTHDYIQTTTAGIVPYPISDDNTGCPPLQIPDQHPRPSMNESWIALVMRGGCGFDEKVRQAQRLGARAAIVGGKPPSSPGTDDLISMSPASDGRDIGIPAVYVTHATYSALIDLIISSNMSTSGLRTVSVVLGPEETWAWWSPILSFAILLLLPSIMTLITLFVHRVRAARHAARQRAPGDVVRALPIRVWTGVGWVSEKDWVASHPNEPVPVDPEAASILIQEQRDEETGQRTPEPETEGHPNWYASQAECAICLSSFARGDRVRVLPCSHVFHVEEVDGWLLNRKKVCPICKADVTHPAPRTAPRVFPVVVHPSDAETRTVAGSGTGVLEEVDSGVGAATAPENHPWWASRLWSSVPGHWWQRVRDRRQGATERTPLLSS</sequence>
<dbReference type="SUPFAM" id="SSF52025">
    <property type="entry name" value="PA domain"/>
    <property type="match status" value="1"/>
</dbReference>
<dbReference type="FunFam" id="3.30.40.10:FF:000388">
    <property type="entry name" value="Putative RING zinc finger domain superfamily protein"/>
    <property type="match status" value="1"/>
</dbReference>
<dbReference type="EC" id="2.3.2.27" evidence="3"/>
<feature type="transmembrane region" description="Helical" evidence="11">
    <location>
        <begin position="264"/>
        <end position="290"/>
    </location>
</feature>
<evidence type="ECO:0000313" key="14">
    <source>
        <dbReference type="EMBL" id="CAE7087878.1"/>
    </source>
</evidence>
<evidence type="ECO:0000313" key="15">
    <source>
        <dbReference type="Proteomes" id="UP000663827"/>
    </source>
</evidence>
<evidence type="ECO:0000256" key="6">
    <source>
        <dbReference type="ARBA" id="ARBA00022771"/>
    </source>
</evidence>
<dbReference type="EMBL" id="CAJNJQ010000590">
    <property type="protein sequence ID" value="CAE7087878.1"/>
    <property type="molecule type" value="Genomic_DNA"/>
</dbReference>
<evidence type="ECO:0000256" key="2">
    <source>
        <dbReference type="ARBA" id="ARBA00004167"/>
    </source>
</evidence>
<accession>A0A8H3DSF6</accession>
<evidence type="ECO:0000256" key="11">
    <source>
        <dbReference type="SAM" id="Phobius"/>
    </source>
</evidence>
<organism evidence="14 15">
    <name type="scientific">Rhizoctonia solani</name>
    <dbReference type="NCBI Taxonomy" id="456999"/>
    <lineage>
        <taxon>Eukaryota</taxon>
        <taxon>Fungi</taxon>
        <taxon>Dikarya</taxon>
        <taxon>Basidiomycota</taxon>
        <taxon>Agaricomycotina</taxon>
        <taxon>Agaricomycetes</taxon>
        <taxon>Cantharellales</taxon>
        <taxon>Ceratobasidiaceae</taxon>
        <taxon>Rhizoctonia</taxon>
    </lineage>
</organism>